<evidence type="ECO:0000259" key="7">
    <source>
        <dbReference type="Pfam" id="PF20147"/>
    </source>
</evidence>
<dbReference type="Gene3D" id="3.40.50.720">
    <property type="entry name" value="NAD(P)-binding Rossmann-like Domain"/>
    <property type="match status" value="1"/>
</dbReference>
<gene>
    <name evidence="8" type="ORF">P43SY_001506</name>
</gene>
<name>A0AAD5M6C9_PYTIN</name>
<dbReference type="GO" id="GO:0043657">
    <property type="term" value="C:host cell"/>
    <property type="evidence" value="ECO:0007669"/>
    <property type="project" value="UniProtKB-SubCell"/>
</dbReference>
<comment type="subcellular location">
    <subcellularLocation>
        <location evidence="1">Host cell</location>
    </subcellularLocation>
    <subcellularLocation>
        <location evidence="2">Secreted</location>
    </subcellularLocation>
</comment>
<feature type="domain" description="Crinkler effector protein N-terminal" evidence="7">
    <location>
        <begin position="4"/>
        <end position="114"/>
    </location>
</feature>
<comment type="similarity">
    <text evidence="3">Belongs to the glyceraldehyde-3-phosphate dehydrogenase family.</text>
</comment>
<dbReference type="GO" id="GO:0006096">
    <property type="term" value="P:glycolytic process"/>
    <property type="evidence" value="ECO:0007669"/>
    <property type="project" value="TreeGrafter"/>
</dbReference>
<keyword evidence="5" id="KW-0560">Oxidoreductase</keyword>
<keyword evidence="6" id="KW-0472">Membrane</keyword>
<keyword evidence="9" id="KW-1185">Reference proteome</keyword>
<dbReference type="PANTHER" id="PTHR10836:SF76">
    <property type="entry name" value="GLYCERALDEHYDE-3-PHOSPHATE DEHYDROGENASE-RELATED"/>
    <property type="match status" value="1"/>
</dbReference>
<dbReference type="InterPro" id="IPR020831">
    <property type="entry name" value="GlycerAld/Erythrose_P_DH"/>
</dbReference>
<dbReference type="PANTHER" id="PTHR10836">
    <property type="entry name" value="GLYCERALDEHYDE 3-PHOSPHATE DEHYDROGENASE"/>
    <property type="match status" value="1"/>
</dbReference>
<dbReference type="Gene3D" id="3.80.10.10">
    <property type="entry name" value="Ribonuclease Inhibitor"/>
    <property type="match status" value="1"/>
</dbReference>
<accession>A0AAD5M6C9</accession>
<keyword evidence="4" id="KW-0964">Secreted</keyword>
<evidence type="ECO:0000256" key="3">
    <source>
        <dbReference type="ARBA" id="ARBA00007406"/>
    </source>
</evidence>
<evidence type="ECO:0000256" key="4">
    <source>
        <dbReference type="ARBA" id="ARBA00022525"/>
    </source>
</evidence>
<feature type="transmembrane region" description="Helical" evidence="6">
    <location>
        <begin position="544"/>
        <end position="563"/>
    </location>
</feature>
<keyword evidence="6" id="KW-1133">Transmembrane helix</keyword>
<organism evidence="8 9">
    <name type="scientific">Pythium insidiosum</name>
    <name type="common">Pythiosis disease agent</name>
    <dbReference type="NCBI Taxonomy" id="114742"/>
    <lineage>
        <taxon>Eukaryota</taxon>
        <taxon>Sar</taxon>
        <taxon>Stramenopiles</taxon>
        <taxon>Oomycota</taxon>
        <taxon>Peronosporomycetes</taxon>
        <taxon>Pythiales</taxon>
        <taxon>Pythiaceae</taxon>
        <taxon>Pythium</taxon>
    </lineage>
</organism>
<feature type="transmembrane region" description="Helical" evidence="6">
    <location>
        <begin position="1112"/>
        <end position="1131"/>
    </location>
</feature>
<dbReference type="InterPro" id="IPR032675">
    <property type="entry name" value="LRR_dom_sf"/>
</dbReference>
<evidence type="ECO:0000313" key="9">
    <source>
        <dbReference type="Proteomes" id="UP001209570"/>
    </source>
</evidence>
<dbReference type="GO" id="GO:0004365">
    <property type="term" value="F:glyceraldehyde-3-phosphate dehydrogenase (NAD+) (phosphorylating) activity"/>
    <property type="evidence" value="ECO:0007669"/>
    <property type="project" value="TreeGrafter"/>
</dbReference>
<feature type="transmembrane region" description="Helical" evidence="6">
    <location>
        <begin position="150"/>
        <end position="169"/>
    </location>
</feature>
<feature type="transmembrane region" description="Helical" evidence="6">
    <location>
        <begin position="641"/>
        <end position="666"/>
    </location>
</feature>
<dbReference type="Gene3D" id="3.30.360.10">
    <property type="entry name" value="Dihydrodipicolinate Reductase, domain 2"/>
    <property type="match status" value="1"/>
</dbReference>
<dbReference type="GO" id="GO:0005576">
    <property type="term" value="C:extracellular region"/>
    <property type="evidence" value="ECO:0007669"/>
    <property type="project" value="UniProtKB-SubCell"/>
</dbReference>
<feature type="transmembrane region" description="Helical" evidence="6">
    <location>
        <begin position="867"/>
        <end position="890"/>
    </location>
</feature>
<feature type="transmembrane region" description="Helical" evidence="6">
    <location>
        <begin position="439"/>
        <end position="456"/>
    </location>
</feature>
<dbReference type="Pfam" id="PF20147">
    <property type="entry name" value="Crinkler"/>
    <property type="match status" value="1"/>
</dbReference>
<evidence type="ECO:0000313" key="8">
    <source>
        <dbReference type="EMBL" id="KAJ0396217.1"/>
    </source>
</evidence>
<dbReference type="SUPFAM" id="SSF55347">
    <property type="entry name" value="Glyceraldehyde-3-phosphate dehydrogenase-like, C-terminal domain"/>
    <property type="match status" value="1"/>
</dbReference>
<feature type="transmembrane region" description="Helical" evidence="6">
    <location>
        <begin position="1069"/>
        <end position="1091"/>
    </location>
</feature>
<dbReference type="EMBL" id="JAKCXM010000305">
    <property type="protein sequence ID" value="KAJ0396217.1"/>
    <property type="molecule type" value="Genomic_DNA"/>
</dbReference>
<feature type="transmembrane region" description="Helical" evidence="6">
    <location>
        <begin position="823"/>
        <end position="847"/>
    </location>
</feature>
<keyword evidence="6" id="KW-0812">Transmembrane</keyword>
<comment type="caution">
    <text evidence="8">The sequence shown here is derived from an EMBL/GenBank/DDBJ whole genome shotgun (WGS) entry which is preliminary data.</text>
</comment>
<dbReference type="InterPro" id="IPR045379">
    <property type="entry name" value="Crinkler_N"/>
</dbReference>
<feature type="transmembrane region" description="Helical" evidence="6">
    <location>
        <begin position="1019"/>
        <end position="1039"/>
    </location>
</feature>
<proteinExistence type="inferred from homology"/>
<evidence type="ECO:0000256" key="2">
    <source>
        <dbReference type="ARBA" id="ARBA00004613"/>
    </source>
</evidence>
<sequence>MTEVELECAVYGEGTVFPVKIARDAKVSALQEAIADRYRVVSNRVEVYQALLTLYLAKKNGVWLKDDRRVKNFLQAGKSAEYETEMRPTWTLDDEDYFGDDFQPGRKEIHVLVELPASLVGIDEKETLIVQVPTTRQVDTVWKEPKPLRFVAWALPALNLLALAGFFALDVRDLYYKIVWLGPYDSHSFQAVGTYTYETTPLAPAVNVSSLVTGDEVDFVSGFASFLDKCDALYGTTSDLVLSARGTVCKLGAPSNAVVASELVFATSPRVDSIVWTSCKLLFLHRRPAICQENIVTEFFHRYRVSDPVIAPELMAEPNSDAEKELLALLSLISRSHPLSDVVCVEGFEPTMGPNSYSATIFGCASPNVFEAVFVGRYATHFAHLQAEMAWLTVDVLNLLGFDFVIRENSRSSFDWKGVTAIGQGATVEHRTAINFSSFGHFYILIIAIDLILLAAHTRSGLETANVLLLPLLGTTNKDDAARLTREYSWCILYRSLYRSPPIVILTIISGVLSWQLQLPNSIIWTWNEQSSGKANAILSCMRVWMLVVCALHQLWAIVVAVAEPFAYRIAKRTYVSIVEVLIVSAIIAMANQDMLFDVSNDKYDPERQRLWDKVSFQGHTTFSNAFNEELDYLLCTPNRVLRILFVPLLAIIWQSLLVLLGIMVLRAVYFKVRGSSSALAQDTSDSPTEEYQRLPLEELLRTPIRAHSIIRSAFQLEYVSNGKLYIPPSVYYEFGVILDGDIIRTRRGFFNVIHLKVDVAKYFSPMAATTTDTSPAFNQPPTSPTASMSKAGPSAADGLKVQAAVVETDGVKADTPTFRITWCAIASIYVVVCLQMAAYAGFYIVISGIPSVGYYSTLFRLISVSHFPIVTATYGIGALLFLLQIFRLISISLRHKRLCLIDENATSRVVHAAPGVFVHQAKTSATGTRPTRTNPFVELKQGLTRVFSVKGPYFEFVVLARELIEVLVQIQQAYASSQYTPNVWLNYCYGALIVTNCISTPLLHKLGYSSTDMGHQRLAILLADLLLDIVWFLLPLLLLPHYLSEFFGGQAVMYQDTFMVRALMETRLIFVASHLDLFFKVMPAMGLYLTTRKLRNLLRRAPGEVKPVMEGTLLILGIFALVMYVLVVALPGTCASGCLDGELRAALNTLEQPGLQLLIFTHCTELEVPSSIRGFNDLYGLEIYNSTIASWPTDAAITRDVYYQLGFLYLIRTNVASVPDALLTGELPPTLVEIDFIVSNLTTLPEDLDRSYLLLNGNPIQSLPSQLGKLDKLFEVQVQFTNISSLNDIAVLASAPRDELPTSFQLYARSLVEGLTTTVHATTAMQLTVDGPSRRRRSELKGKLTRMAFRYTEDAIVPNDFLHDKSSIIFDTNTGISLNHNLVKLISRCDKEWGYCNRLVDLVLISSRL</sequence>
<reference evidence="8" key="1">
    <citation type="submission" date="2021-12" db="EMBL/GenBank/DDBJ databases">
        <title>Prjna785345.</title>
        <authorList>
            <person name="Rujirawat T."/>
            <person name="Krajaejun T."/>
        </authorList>
    </citation>
    <scope>NUCLEOTIDE SEQUENCE</scope>
    <source>
        <strain evidence="8">Pi057C3</strain>
    </source>
</reference>
<dbReference type="SUPFAM" id="SSF52058">
    <property type="entry name" value="L domain-like"/>
    <property type="match status" value="1"/>
</dbReference>
<dbReference type="GO" id="GO:0005829">
    <property type="term" value="C:cytosol"/>
    <property type="evidence" value="ECO:0007669"/>
    <property type="project" value="TreeGrafter"/>
</dbReference>
<feature type="transmembrane region" description="Helical" evidence="6">
    <location>
        <begin position="575"/>
        <end position="592"/>
    </location>
</feature>
<dbReference type="Proteomes" id="UP001209570">
    <property type="component" value="Unassembled WGS sequence"/>
</dbReference>
<evidence type="ECO:0000256" key="6">
    <source>
        <dbReference type="SAM" id="Phobius"/>
    </source>
</evidence>
<protein>
    <recommendedName>
        <fullName evidence="7">Crinkler effector protein N-terminal domain-containing protein</fullName>
    </recommendedName>
</protein>
<evidence type="ECO:0000256" key="5">
    <source>
        <dbReference type="ARBA" id="ARBA00023002"/>
    </source>
</evidence>
<evidence type="ECO:0000256" key="1">
    <source>
        <dbReference type="ARBA" id="ARBA00004340"/>
    </source>
</evidence>